<evidence type="ECO:0000313" key="2">
    <source>
        <dbReference type="Proteomes" id="UP000019376"/>
    </source>
</evidence>
<sequence>MSPVVVFESITSMMHTNAFGATGKCLQDDCLSLDKIYFKINLNMISNQIVVNASGLQRLWDELLQTSALISDPCLGAWPE</sequence>
<gene>
    <name evidence="1" type="ORF">PDE_08436</name>
</gene>
<organism evidence="1 2">
    <name type="scientific">Penicillium oxalicum (strain 114-2 / CGMCC 5302)</name>
    <name type="common">Penicillium decumbens</name>
    <dbReference type="NCBI Taxonomy" id="933388"/>
    <lineage>
        <taxon>Eukaryota</taxon>
        <taxon>Fungi</taxon>
        <taxon>Dikarya</taxon>
        <taxon>Ascomycota</taxon>
        <taxon>Pezizomycotina</taxon>
        <taxon>Eurotiomycetes</taxon>
        <taxon>Eurotiomycetidae</taxon>
        <taxon>Eurotiales</taxon>
        <taxon>Aspergillaceae</taxon>
        <taxon>Penicillium</taxon>
    </lineage>
</organism>
<name>S7ZSS7_PENO1</name>
<dbReference type="AlphaFoldDB" id="S7ZSS7"/>
<proteinExistence type="predicted"/>
<accession>S7ZSS7</accession>
<evidence type="ECO:0000313" key="1">
    <source>
        <dbReference type="EMBL" id="EPS33474.1"/>
    </source>
</evidence>
<reference evidence="1 2" key="1">
    <citation type="journal article" date="2013" name="PLoS ONE">
        <title>Genomic and secretomic analyses reveal unique features of the lignocellulolytic enzyme system of Penicillium decumbens.</title>
        <authorList>
            <person name="Liu G."/>
            <person name="Zhang L."/>
            <person name="Wei X."/>
            <person name="Zou G."/>
            <person name="Qin Y."/>
            <person name="Ma L."/>
            <person name="Li J."/>
            <person name="Zheng H."/>
            <person name="Wang S."/>
            <person name="Wang C."/>
            <person name="Xun L."/>
            <person name="Zhao G.-P."/>
            <person name="Zhou Z."/>
            <person name="Qu Y."/>
        </authorList>
    </citation>
    <scope>NUCLEOTIDE SEQUENCE [LARGE SCALE GENOMIC DNA]</scope>
    <source>
        <strain evidence="2">114-2 / CGMCC 5302</strain>
    </source>
</reference>
<dbReference type="Proteomes" id="UP000019376">
    <property type="component" value="Unassembled WGS sequence"/>
</dbReference>
<keyword evidence="2" id="KW-1185">Reference proteome</keyword>
<protein>
    <submittedName>
        <fullName evidence="1">Uncharacterized protein</fullName>
    </submittedName>
</protein>
<dbReference type="HOGENOM" id="CLU_2590526_0_0_1"/>
<dbReference type="EMBL" id="KB644415">
    <property type="protein sequence ID" value="EPS33474.1"/>
    <property type="molecule type" value="Genomic_DNA"/>
</dbReference>